<proteinExistence type="predicted"/>
<gene>
    <name evidence="2" type="ORF">CK203_025206</name>
</gene>
<evidence type="ECO:0000313" key="2">
    <source>
        <dbReference type="EMBL" id="RVX07472.1"/>
    </source>
</evidence>
<feature type="region of interest" description="Disordered" evidence="1">
    <location>
        <begin position="1"/>
        <end position="72"/>
    </location>
</feature>
<feature type="compositionally biased region" description="Basic and acidic residues" evidence="1">
    <location>
        <begin position="61"/>
        <end position="72"/>
    </location>
</feature>
<dbReference type="AlphaFoldDB" id="A0A438JEV7"/>
<evidence type="ECO:0008006" key="4">
    <source>
        <dbReference type="Google" id="ProtNLM"/>
    </source>
</evidence>
<evidence type="ECO:0000256" key="1">
    <source>
        <dbReference type="SAM" id="MobiDB-lite"/>
    </source>
</evidence>
<reference evidence="2 3" key="1">
    <citation type="journal article" date="2018" name="PLoS Genet.">
        <title>Population sequencing reveals clonal diversity and ancestral inbreeding in the grapevine cultivar Chardonnay.</title>
        <authorList>
            <person name="Roach M.J."/>
            <person name="Johnson D.L."/>
            <person name="Bohlmann J."/>
            <person name="van Vuuren H.J."/>
            <person name="Jones S.J."/>
            <person name="Pretorius I.S."/>
            <person name="Schmidt S.A."/>
            <person name="Borneman A.R."/>
        </authorList>
    </citation>
    <scope>NUCLEOTIDE SEQUENCE [LARGE SCALE GENOMIC DNA]</scope>
    <source>
        <strain evidence="3">cv. Chardonnay</strain>
        <tissue evidence="2">Leaf</tissue>
    </source>
</reference>
<name>A0A438JEV7_VITVI</name>
<feature type="compositionally biased region" description="Basic and acidic residues" evidence="1">
    <location>
        <begin position="1"/>
        <end position="53"/>
    </location>
</feature>
<dbReference type="EMBL" id="QGNW01000045">
    <property type="protein sequence ID" value="RVX07472.1"/>
    <property type="molecule type" value="Genomic_DNA"/>
</dbReference>
<organism evidence="2 3">
    <name type="scientific">Vitis vinifera</name>
    <name type="common">Grape</name>
    <dbReference type="NCBI Taxonomy" id="29760"/>
    <lineage>
        <taxon>Eukaryota</taxon>
        <taxon>Viridiplantae</taxon>
        <taxon>Streptophyta</taxon>
        <taxon>Embryophyta</taxon>
        <taxon>Tracheophyta</taxon>
        <taxon>Spermatophyta</taxon>
        <taxon>Magnoliopsida</taxon>
        <taxon>eudicotyledons</taxon>
        <taxon>Gunneridae</taxon>
        <taxon>Pentapetalae</taxon>
        <taxon>rosids</taxon>
        <taxon>Vitales</taxon>
        <taxon>Vitaceae</taxon>
        <taxon>Viteae</taxon>
        <taxon>Vitis</taxon>
    </lineage>
</organism>
<sequence>MEERERERESEIARVRESECEGGERGCLRSKESEGEERGPLRPKETDGGERGFLRLNGSGGEDRGRSSRSESLEGAVLLGHRDNYRKSSFSVESKTFEIEVWSIAVRTRVMENGEEAGRIMEGPIPWCAMKQRRLLHQIRSGRLGIDKKGNEGKKNEVMLLKPITTKTFAEVIKQPMRKDRAAIKTWGTLLEKDWDLKGNLGIAKLDRGKILLEFERLEEAKRALSLGSIKVKGFISVWKNGGPRRSACGKGKKGVRHGPVLKVGPAGLRGVKNAAAVEVGGEARARANKHVMEMGGVARIEALQQLVDGTRGYTGLDFRPPGPDPTVLEAGPSRGGSTGLFCTGSHSVGLLPREDSERAKPIMQSVVPGLGYKELGPSSEACHLVWTGPRLLKGPDASISSFWLKSKEEMEEPCLVESLKTDGALMEEAQRYGNTSSLGGLLVPVAFSSSPPFSGRTPLGYYDFSGVGWEVAQRESQCCIVNGLGSMEQGAVANWELMEASNGSNGEGGEELRLIRTVPQEDKEWEEVDWEDSELARFSKFLGFSTKSLEKDILDFLGEEAEEWYARKRGSNVGSLMKLRLLSWNVRGANDSSKRKAFLEPSTLFPLVAKCGCLQGSLEASLLLYKPMGRVIEASCDTLPHQCRRRPRRCLILKPLDVFPEFSQGIRMFPACLPLR</sequence>
<dbReference type="Proteomes" id="UP000288805">
    <property type="component" value="Unassembled WGS sequence"/>
</dbReference>
<protein>
    <recommendedName>
        <fullName evidence="4">DUF4283 domain-containing protein</fullName>
    </recommendedName>
</protein>
<evidence type="ECO:0000313" key="3">
    <source>
        <dbReference type="Proteomes" id="UP000288805"/>
    </source>
</evidence>
<accession>A0A438JEV7</accession>
<comment type="caution">
    <text evidence="2">The sequence shown here is derived from an EMBL/GenBank/DDBJ whole genome shotgun (WGS) entry which is preliminary data.</text>
</comment>